<comment type="caution">
    <text evidence="3">The sequence shown here is derived from an EMBL/GenBank/DDBJ whole genome shotgun (WGS) entry which is preliminary data.</text>
</comment>
<dbReference type="EMBL" id="JAKMXF010000033">
    <property type="protein sequence ID" value="KAI6660442.1"/>
    <property type="molecule type" value="Genomic_DNA"/>
</dbReference>
<reference evidence="3 4" key="1">
    <citation type="journal article" date="2023" name="BMC Biol.">
        <title>The compact genome of the sponge Oopsacas minuta (Hexactinellida) is lacking key metazoan core genes.</title>
        <authorList>
            <person name="Santini S."/>
            <person name="Schenkelaars Q."/>
            <person name="Jourda C."/>
            <person name="Duchesne M."/>
            <person name="Belahbib H."/>
            <person name="Rocher C."/>
            <person name="Selva M."/>
            <person name="Riesgo A."/>
            <person name="Vervoort M."/>
            <person name="Leys S.P."/>
            <person name="Kodjabachian L."/>
            <person name="Le Bivic A."/>
            <person name="Borchiellini C."/>
            <person name="Claverie J.M."/>
            <person name="Renard E."/>
        </authorList>
    </citation>
    <scope>NUCLEOTIDE SEQUENCE [LARGE SCALE GENOMIC DNA]</scope>
    <source>
        <strain evidence="3">SPO-2</strain>
    </source>
</reference>
<dbReference type="AlphaFoldDB" id="A0AAV7KGK5"/>
<name>A0AAV7KGK5_9METZ</name>
<protein>
    <submittedName>
        <fullName evidence="3">Dynein light chain roadblock-type 2-like</fullName>
    </submittedName>
</protein>
<accession>A0AAV7KGK5</accession>
<dbReference type="SMART" id="SM00960">
    <property type="entry name" value="Robl_LC7"/>
    <property type="match status" value="1"/>
</dbReference>
<organism evidence="3 4">
    <name type="scientific">Oopsacas minuta</name>
    <dbReference type="NCBI Taxonomy" id="111878"/>
    <lineage>
        <taxon>Eukaryota</taxon>
        <taxon>Metazoa</taxon>
        <taxon>Porifera</taxon>
        <taxon>Hexactinellida</taxon>
        <taxon>Hexasterophora</taxon>
        <taxon>Lyssacinosida</taxon>
        <taxon>Leucopsacidae</taxon>
        <taxon>Oopsacas</taxon>
    </lineage>
</organism>
<gene>
    <name evidence="3" type="ORF">LOD99_14028</name>
</gene>
<evidence type="ECO:0000256" key="1">
    <source>
        <dbReference type="ARBA" id="ARBA00007191"/>
    </source>
</evidence>
<evidence type="ECO:0000313" key="3">
    <source>
        <dbReference type="EMBL" id="KAI6660442.1"/>
    </source>
</evidence>
<comment type="similarity">
    <text evidence="1">Belongs to the GAMAD family.</text>
</comment>
<dbReference type="Pfam" id="PF03259">
    <property type="entry name" value="Robl_LC7"/>
    <property type="match status" value="1"/>
</dbReference>
<dbReference type="PANTHER" id="PTHR10779">
    <property type="entry name" value="DYNEIN LIGHT CHAIN ROADBLOCK"/>
    <property type="match status" value="1"/>
</dbReference>
<dbReference type="Gene3D" id="3.30.450.30">
    <property type="entry name" value="Dynein light chain 2a, cytoplasmic"/>
    <property type="match status" value="1"/>
</dbReference>
<dbReference type="Proteomes" id="UP001165289">
    <property type="component" value="Unassembled WGS sequence"/>
</dbReference>
<evidence type="ECO:0000259" key="2">
    <source>
        <dbReference type="SMART" id="SM00960"/>
    </source>
</evidence>
<dbReference type="InterPro" id="IPR004942">
    <property type="entry name" value="Roadblock/LAMTOR2_dom"/>
</dbReference>
<evidence type="ECO:0000313" key="4">
    <source>
        <dbReference type="Proteomes" id="UP001165289"/>
    </source>
</evidence>
<keyword evidence="4" id="KW-1185">Reference proteome</keyword>
<dbReference type="SUPFAM" id="SSF103196">
    <property type="entry name" value="Roadblock/LC7 domain"/>
    <property type="match status" value="1"/>
</dbReference>
<proteinExistence type="inferred from homology"/>
<feature type="domain" description="Roadblock/LAMTOR2" evidence="2">
    <location>
        <begin position="24"/>
        <end position="112"/>
    </location>
</feature>
<sequence length="126" mass="14279">MSSATRANRTITSQTANSNASSHASEIWDRIQLVPGVIGLFLVDSENIIVKSTLDNSTTAQYSTPLKPLIDLAMMTVRELNPINRMQTLRIATMNYEIMIYPEKCYFLIAIQQNKNAKYLKPFESY</sequence>